<evidence type="ECO:0000313" key="2">
    <source>
        <dbReference type="EMBL" id="KAL0189836.1"/>
    </source>
</evidence>
<evidence type="ECO:0000313" key="3">
    <source>
        <dbReference type="Proteomes" id="UP001529510"/>
    </source>
</evidence>
<dbReference type="InterPro" id="IPR001299">
    <property type="entry name" value="Ependymin"/>
</dbReference>
<dbReference type="Proteomes" id="UP001529510">
    <property type="component" value="Unassembled WGS sequence"/>
</dbReference>
<name>A0ABD0QUE2_CIRMR</name>
<evidence type="ECO:0008006" key="4">
    <source>
        <dbReference type="Google" id="ProtNLM"/>
    </source>
</evidence>
<proteinExistence type="inferred from homology"/>
<accession>A0ABD0QUE2</accession>
<dbReference type="AlphaFoldDB" id="A0ABD0QUE2"/>
<keyword evidence="3" id="KW-1185">Reference proteome</keyword>
<feature type="non-terminal residue" evidence="2">
    <location>
        <position position="62"/>
    </location>
</feature>
<comment type="caution">
    <text evidence="2">The sequence shown here is derived from an EMBL/GenBank/DDBJ whole genome shotgun (WGS) entry which is preliminary data.</text>
</comment>
<dbReference type="Pfam" id="PF00811">
    <property type="entry name" value="Ependymin"/>
    <property type="match status" value="1"/>
</dbReference>
<sequence length="62" mass="6606">HVAYTIDYKNRTCQKNPLHTAFHPSQIPCNASLLSQVILGGSSAPGEGLLVNTWTGDVPETG</sequence>
<feature type="non-terminal residue" evidence="2">
    <location>
        <position position="1"/>
    </location>
</feature>
<comment type="similarity">
    <text evidence="1">Belongs to the ependymin family.</text>
</comment>
<gene>
    <name evidence="2" type="ORF">M9458_016935</name>
</gene>
<dbReference type="EMBL" id="JAMKFB020000007">
    <property type="protein sequence ID" value="KAL0189836.1"/>
    <property type="molecule type" value="Genomic_DNA"/>
</dbReference>
<reference evidence="2 3" key="1">
    <citation type="submission" date="2024-05" db="EMBL/GenBank/DDBJ databases">
        <title>Genome sequencing and assembly of Indian major carp, Cirrhinus mrigala (Hamilton, 1822).</title>
        <authorList>
            <person name="Mohindra V."/>
            <person name="Chowdhury L.M."/>
            <person name="Lal K."/>
            <person name="Jena J.K."/>
        </authorList>
    </citation>
    <scope>NUCLEOTIDE SEQUENCE [LARGE SCALE GENOMIC DNA]</scope>
    <source>
        <strain evidence="2">CM1030</strain>
        <tissue evidence="2">Blood</tissue>
    </source>
</reference>
<evidence type="ECO:0000256" key="1">
    <source>
        <dbReference type="ARBA" id="ARBA00010771"/>
    </source>
</evidence>
<organism evidence="2 3">
    <name type="scientific">Cirrhinus mrigala</name>
    <name type="common">Mrigala</name>
    <dbReference type="NCBI Taxonomy" id="683832"/>
    <lineage>
        <taxon>Eukaryota</taxon>
        <taxon>Metazoa</taxon>
        <taxon>Chordata</taxon>
        <taxon>Craniata</taxon>
        <taxon>Vertebrata</taxon>
        <taxon>Euteleostomi</taxon>
        <taxon>Actinopterygii</taxon>
        <taxon>Neopterygii</taxon>
        <taxon>Teleostei</taxon>
        <taxon>Ostariophysi</taxon>
        <taxon>Cypriniformes</taxon>
        <taxon>Cyprinidae</taxon>
        <taxon>Labeoninae</taxon>
        <taxon>Labeonini</taxon>
        <taxon>Cirrhinus</taxon>
    </lineage>
</organism>
<protein>
    <recommendedName>
        <fullName evidence="4">Ependymin</fullName>
    </recommendedName>
</protein>